<gene>
    <name evidence="1" type="ORF">PCL1606_32350</name>
</gene>
<dbReference type="RefSeq" id="WP_080926042.1">
    <property type="nucleotide sequence ID" value="NZ_CP011110.1"/>
</dbReference>
<reference evidence="1 2" key="1">
    <citation type="journal article" date="2015" name="Mol. Plant Microbe Interact.">
        <title>Comparative Genomic Analysis of Pseudomonas chlororaphis PCL1606 Reveals New Insight into Antifungal Compounds Involved in Biocontrol.</title>
        <authorList>
            <person name="Calderon C.E."/>
            <person name="Ramos C."/>
            <person name="de Vicente A."/>
            <person name="Cazorla F.M."/>
        </authorList>
    </citation>
    <scope>NUCLEOTIDE SEQUENCE [LARGE SCALE GENOMIC DNA]</scope>
    <source>
        <strain evidence="1 2">PCL1606</strain>
    </source>
</reference>
<dbReference type="OrthoDB" id="8986326at2"/>
<proteinExistence type="predicted"/>
<dbReference type="Pfam" id="PF11876">
    <property type="entry name" value="TsiV"/>
    <property type="match status" value="1"/>
</dbReference>
<dbReference type="InterPro" id="IPR021815">
    <property type="entry name" value="TsiV"/>
</dbReference>
<dbReference type="Proteomes" id="UP000032748">
    <property type="component" value="Chromosome"/>
</dbReference>
<protein>
    <recommendedName>
        <fullName evidence="3">DUF3396 domain-containing protein</fullName>
    </recommendedName>
</protein>
<dbReference type="EMBL" id="CP011110">
    <property type="protein sequence ID" value="AKA24686.1"/>
    <property type="molecule type" value="Genomic_DNA"/>
</dbReference>
<evidence type="ECO:0008006" key="3">
    <source>
        <dbReference type="Google" id="ProtNLM"/>
    </source>
</evidence>
<dbReference type="PATRIC" id="fig|587753.10.peg.3228"/>
<dbReference type="AlphaFoldDB" id="A0A0D5Y070"/>
<evidence type="ECO:0000313" key="1">
    <source>
        <dbReference type="EMBL" id="AKA24686.1"/>
    </source>
</evidence>
<evidence type="ECO:0000313" key="2">
    <source>
        <dbReference type="Proteomes" id="UP000032748"/>
    </source>
</evidence>
<sequence length="323" mass="36920">MNTLEELICQAPDLAFELPDNTPVVRLGLIGTVYFKEGYLLENKKKVMECFERFKEEFGQYLTAQFDGRYRKLTDDSFKKTTMKILGTDSNEQYEWHISSAPTANEAAEYSLSALNSFEIHGDQKRSFLKITLPWTLLQETDGAARYQNWLVYLCSQVNAEHGYGGLSSVLPYDFDSYMPMEFQLAQQFSGLEVDSMVHNFKRELLDHIKGVNWYTVLGKQFLERLGGEDQLRHAFDGRGDLGVLSYQTGLIIRAGDLPQLGTENQPLPAAYVAVNRIVKPLRIPDPGQLHTYSPYGNCFEEDSTARWYARFDQEENQPITQG</sequence>
<accession>A0A0D5Y070</accession>
<dbReference type="KEGG" id="pcz:PCL1606_32350"/>
<organism evidence="1 2">
    <name type="scientific">Pseudomonas chlororaphis</name>
    <dbReference type="NCBI Taxonomy" id="587753"/>
    <lineage>
        <taxon>Bacteria</taxon>
        <taxon>Pseudomonadati</taxon>
        <taxon>Pseudomonadota</taxon>
        <taxon>Gammaproteobacteria</taxon>
        <taxon>Pseudomonadales</taxon>
        <taxon>Pseudomonadaceae</taxon>
        <taxon>Pseudomonas</taxon>
    </lineage>
</organism>
<name>A0A0D5Y070_9PSED</name>